<gene>
    <name evidence="3" type="ORF">HED52_03485</name>
</gene>
<evidence type="ECO:0000313" key="4">
    <source>
        <dbReference type="Proteomes" id="UP000568486"/>
    </source>
</evidence>
<accession>A0ABX1DS64</accession>
<organism evidence="3 4">
    <name type="scientific">Brucella ciceri</name>
    <dbReference type="NCBI Taxonomy" id="391287"/>
    <lineage>
        <taxon>Bacteria</taxon>
        <taxon>Pseudomonadati</taxon>
        <taxon>Pseudomonadota</taxon>
        <taxon>Alphaproteobacteria</taxon>
        <taxon>Hyphomicrobiales</taxon>
        <taxon>Brucellaceae</taxon>
        <taxon>Brucella/Ochrobactrum group</taxon>
        <taxon>Brucella</taxon>
    </lineage>
</organism>
<reference evidence="3 4" key="1">
    <citation type="submission" date="2020-03" db="EMBL/GenBank/DDBJ databases">
        <title>Whole genome sequencing of clinical and environmental type strains of Ochrobactrum.</title>
        <authorList>
            <person name="Dharne M."/>
        </authorList>
    </citation>
    <scope>NUCLEOTIDE SEQUENCE [LARGE SCALE GENOMIC DNA]</scope>
    <source>
        <strain evidence="3 4">DSM 22292</strain>
    </source>
</reference>
<sequence>MMEDAQMKLRLPVALKRQIEAAALESNRSLNGEIVSRLEASFPDYIPDAASVRRGPRHDTIEKRLDKLESRIDEIMEILSPKGNADQSSTSLKLLKNMKSKLSYE</sequence>
<dbReference type="InterPro" id="IPR010985">
    <property type="entry name" value="Ribbon_hlx_hlx"/>
</dbReference>
<dbReference type="EMBL" id="JAAVLR010000001">
    <property type="protein sequence ID" value="NKC27769.1"/>
    <property type="molecule type" value="Genomic_DNA"/>
</dbReference>
<keyword evidence="3" id="KW-0238">DNA-binding</keyword>
<protein>
    <submittedName>
        <fullName evidence="3">Arc family DNA-binding protein</fullName>
    </submittedName>
</protein>
<dbReference type="InterPro" id="IPR005569">
    <property type="entry name" value="Arc_DNA-bd_dom"/>
</dbReference>
<name>A0ABX1DS64_9HYPH</name>
<evidence type="ECO:0000259" key="2">
    <source>
        <dbReference type="Pfam" id="PF03869"/>
    </source>
</evidence>
<feature type="compositionally biased region" description="Low complexity" evidence="1">
    <location>
        <begin position="88"/>
        <end position="105"/>
    </location>
</feature>
<evidence type="ECO:0000313" key="3">
    <source>
        <dbReference type="EMBL" id="NKC27769.1"/>
    </source>
</evidence>
<dbReference type="SUPFAM" id="SSF47598">
    <property type="entry name" value="Ribbon-helix-helix"/>
    <property type="match status" value="1"/>
</dbReference>
<feature type="domain" description="Arc-like DNA binding" evidence="2">
    <location>
        <begin position="3"/>
        <end position="42"/>
    </location>
</feature>
<proteinExistence type="predicted"/>
<dbReference type="GO" id="GO:0003677">
    <property type="term" value="F:DNA binding"/>
    <property type="evidence" value="ECO:0007669"/>
    <property type="project" value="UniProtKB-KW"/>
</dbReference>
<feature type="region of interest" description="Disordered" evidence="1">
    <location>
        <begin position="82"/>
        <end position="105"/>
    </location>
</feature>
<dbReference type="Proteomes" id="UP000568486">
    <property type="component" value="Unassembled WGS sequence"/>
</dbReference>
<dbReference type="InterPro" id="IPR013321">
    <property type="entry name" value="Arc_rbn_hlx_hlx"/>
</dbReference>
<dbReference type="Pfam" id="PF03869">
    <property type="entry name" value="Arc"/>
    <property type="match status" value="1"/>
</dbReference>
<evidence type="ECO:0000256" key="1">
    <source>
        <dbReference type="SAM" id="MobiDB-lite"/>
    </source>
</evidence>
<comment type="caution">
    <text evidence="3">The sequence shown here is derived from an EMBL/GenBank/DDBJ whole genome shotgun (WGS) entry which is preliminary data.</text>
</comment>
<dbReference type="Gene3D" id="1.10.1220.10">
    <property type="entry name" value="Met repressor-like"/>
    <property type="match status" value="1"/>
</dbReference>
<keyword evidence="4" id="KW-1185">Reference proteome</keyword>